<dbReference type="SUPFAM" id="SSF56112">
    <property type="entry name" value="Protein kinase-like (PK-like)"/>
    <property type="match status" value="1"/>
</dbReference>
<evidence type="ECO:0000256" key="2">
    <source>
        <dbReference type="SAM" id="MobiDB-lite"/>
    </source>
</evidence>
<dbReference type="InterPro" id="IPR017441">
    <property type="entry name" value="Protein_kinase_ATP_BS"/>
</dbReference>
<dbReference type="PROSITE" id="PS50011">
    <property type="entry name" value="PROTEIN_KINASE_DOM"/>
    <property type="match status" value="1"/>
</dbReference>
<keyword evidence="5" id="KW-1185">Reference proteome</keyword>
<evidence type="ECO:0000313" key="4">
    <source>
        <dbReference type="EMBL" id="OAD23884.1"/>
    </source>
</evidence>
<proteinExistence type="predicted"/>
<dbReference type="PROSITE" id="PS00107">
    <property type="entry name" value="PROTEIN_KINASE_ATP"/>
    <property type="match status" value="1"/>
</dbReference>
<evidence type="ECO:0000259" key="3">
    <source>
        <dbReference type="PROSITE" id="PS50011"/>
    </source>
</evidence>
<dbReference type="InterPro" id="IPR000719">
    <property type="entry name" value="Prot_kinase_dom"/>
</dbReference>
<evidence type="ECO:0000256" key="1">
    <source>
        <dbReference type="PROSITE-ProRule" id="PRU10141"/>
    </source>
</evidence>
<reference evidence="4 5" key="1">
    <citation type="submission" date="2016-05" db="EMBL/GenBank/DDBJ databases">
        <title>Single-cell genome of chain-forming Candidatus Thiomargarita nelsonii and comparison to other large sulfur-oxidizing bacteria.</title>
        <authorList>
            <person name="Winkel M."/>
            <person name="Salman V."/>
            <person name="Woyke T."/>
            <person name="Schulz-Vogt H."/>
            <person name="Richter M."/>
            <person name="Flood B."/>
            <person name="Bailey J."/>
            <person name="Amann R."/>
            <person name="Mussmann M."/>
        </authorList>
    </citation>
    <scope>NUCLEOTIDE SEQUENCE [LARGE SCALE GENOMIC DNA]</scope>
    <source>
        <strain evidence="4 5">THI036</strain>
    </source>
</reference>
<keyword evidence="1" id="KW-0067">ATP-binding</keyword>
<keyword evidence="4" id="KW-0808">Transferase</keyword>
<dbReference type="GO" id="GO:0004674">
    <property type="term" value="F:protein serine/threonine kinase activity"/>
    <property type="evidence" value="ECO:0007669"/>
    <property type="project" value="UniProtKB-KW"/>
</dbReference>
<organism evidence="4 5">
    <name type="scientific">Candidatus Thiomargarita nelsonii</name>
    <dbReference type="NCBI Taxonomy" id="1003181"/>
    <lineage>
        <taxon>Bacteria</taxon>
        <taxon>Pseudomonadati</taxon>
        <taxon>Pseudomonadota</taxon>
        <taxon>Gammaproteobacteria</taxon>
        <taxon>Thiotrichales</taxon>
        <taxon>Thiotrichaceae</taxon>
        <taxon>Thiomargarita</taxon>
    </lineage>
</organism>
<protein>
    <submittedName>
        <fullName evidence="4">Serine/threonine protein kinase</fullName>
        <ecNumber evidence="4">2.7.-.-</ecNumber>
    </submittedName>
</protein>
<feature type="compositionally biased region" description="Polar residues" evidence="2">
    <location>
        <begin position="90"/>
        <end position="100"/>
    </location>
</feature>
<feature type="compositionally biased region" description="Low complexity" evidence="2">
    <location>
        <begin position="101"/>
        <end position="111"/>
    </location>
</feature>
<accession>A0A176S7I9</accession>
<dbReference type="Gene3D" id="3.30.200.20">
    <property type="entry name" value="Phosphorylase Kinase, domain 1"/>
    <property type="match status" value="1"/>
</dbReference>
<sequence>MEKFKSALEAFLRNEIKRKELTEQIEQLLKQDPKCSTQLLLELENWQKPNSNRLLNPRICNTLKSQIEQFDKINRQDAASIPTNPRPQGIKSTNKPNNKRSSGASTSQSSWSIFQDGNDEEIVLEPNVVIRDNYRLIELIGEGGMGVVWKAIDLVQEAGDSRNPYFAIKFLSRKFKRHPDALKALVREFARYQRLNHPNIVRAYALSHMGGTAIHKLSPFGRNDMGILDGD</sequence>
<dbReference type="AlphaFoldDB" id="A0A176S7I9"/>
<keyword evidence="1" id="KW-0547">Nucleotide-binding</keyword>
<feature type="binding site" evidence="1">
    <location>
        <position position="169"/>
    </location>
    <ligand>
        <name>ATP</name>
        <dbReference type="ChEBI" id="CHEBI:30616"/>
    </ligand>
</feature>
<feature type="region of interest" description="Disordered" evidence="2">
    <location>
        <begin position="78"/>
        <end position="111"/>
    </location>
</feature>
<dbReference type="GO" id="GO:0005524">
    <property type="term" value="F:ATP binding"/>
    <property type="evidence" value="ECO:0007669"/>
    <property type="project" value="UniProtKB-UniRule"/>
</dbReference>
<evidence type="ECO:0000313" key="5">
    <source>
        <dbReference type="Proteomes" id="UP000076962"/>
    </source>
</evidence>
<name>A0A176S7I9_9GAMM</name>
<dbReference type="Proteomes" id="UP000076962">
    <property type="component" value="Unassembled WGS sequence"/>
</dbReference>
<dbReference type="EMBL" id="LUTY01000117">
    <property type="protein sequence ID" value="OAD23884.1"/>
    <property type="molecule type" value="Genomic_DNA"/>
</dbReference>
<feature type="domain" description="Protein kinase" evidence="3">
    <location>
        <begin position="134"/>
        <end position="231"/>
    </location>
</feature>
<dbReference type="EC" id="2.7.-.-" evidence="4"/>
<gene>
    <name evidence="4" type="ORF">THIOM_000273</name>
</gene>
<keyword evidence="4" id="KW-0723">Serine/threonine-protein kinase</keyword>
<dbReference type="InterPro" id="IPR011009">
    <property type="entry name" value="Kinase-like_dom_sf"/>
</dbReference>
<comment type="caution">
    <text evidence="4">The sequence shown here is derived from an EMBL/GenBank/DDBJ whole genome shotgun (WGS) entry which is preliminary data.</text>
</comment>
<keyword evidence="4" id="KW-0418">Kinase</keyword>